<dbReference type="EMBL" id="JADKYB010000025">
    <property type="protein sequence ID" value="MBM9509364.1"/>
    <property type="molecule type" value="Genomic_DNA"/>
</dbReference>
<comment type="caution">
    <text evidence="7">The sequence shown here is derived from an EMBL/GenBank/DDBJ whole genome shotgun (WGS) entry which is preliminary data.</text>
</comment>
<organism evidence="7 8">
    <name type="scientific">Actinacidiphila acididurans</name>
    <dbReference type="NCBI Taxonomy" id="2784346"/>
    <lineage>
        <taxon>Bacteria</taxon>
        <taxon>Bacillati</taxon>
        <taxon>Actinomycetota</taxon>
        <taxon>Actinomycetes</taxon>
        <taxon>Kitasatosporales</taxon>
        <taxon>Streptomycetaceae</taxon>
        <taxon>Actinacidiphila</taxon>
    </lineage>
</organism>
<proteinExistence type="inferred from homology"/>
<feature type="compositionally biased region" description="Low complexity" evidence="5">
    <location>
        <begin position="12"/>
        <end position="21"/>
    </location>
</feature>
<evidence type="ECO:0000256" key="4">
    <source>
        <dbReference type="ARBA" id="ARBA00023163"/>
    </source>
</evidence>
<dbReference type="SUPFAM" id="SSF46785">
    <property type="entry name" value="Winged helix' DNA-binding domain"/>
    <property type="match status" value="1"/>
</dbReference>
<evidence type="ECO:0000256" key="5">
    <source>
        <dbReference type="SAM" id="MobiDB-lite"/>
    </source>
</evidence>
<accession>A0ABS2U185</accession>
<keyword evidence="2" id="KW-0805">Transcription regulation</keyword>
<dbReference type="PROSITE" id="PS50931">
    <property type="entry name" value="HTH_LYSR"/>
    <property type="match status" value="1"/>
</dbReference>
<dbReference type="Proteomes" id="UP000749040">
    <property type="component" value="Unassembled WGS sequence"/>
</dbReference>
<comment type="similarity">
    <text evidence="1">Belongs to the LysR transcriptional regulatory family.</text>
</comment>
<dbReference type="Pfam" id="PF03466">
    <property type="entry name" value="LysR_substrate"/>
    <property type="match status" value="1"/>
</dbReference>
<evidence type="ECO:0000256" key="2">
    <source>
        <dbReference type="ARBA" id="ARBA00023015"/>
    </source>
</evidence>
<dbReference type="Gene3D" id="3.40.190.10">
    <property type="entry name" value="Periplasmic binding protein-like II"/>
    <property type="match status" value="2"/>
</dbReference>
<reference evidence="7 8" key="1">
    <citation type="submission" date="2021-01" db="EMBL/GenBank/DDBJ databases">
        <title>Streptomyces acididurans sp. nov., isolated from a peat swamp forest soil.</title>
        <authorList>
            <person name="Chantavorakit T."/>
            <person name="Duangmal K."/>
        </authorList>
    </citation>
    <scope>NUCLEOTIDE SEQUENCE [LARGE SCALE GENOMIC DNA]</scope>
    <source>
        <strain evidence="7 8">KK5PA1</strain>
    </source>
</reference>
<dbReference type="Gene3D" id="1.10.10.10">
    <property type="entry name" value="Winged helix-like DNA-binding domain superfamily/Winged helix DNA-binding domain"/>
    <property type="match status" value="1"/>
</dbReference>
<dbReference type="Pfam" id="PF00126">
    <property type="entry name" value="HTH_1"/>
    <property type="match status" value="1"/>
</dbReference>
<sequence length="335" mass="34068">MTRDDSGGRPGPAGRAGAPDGPAVPEPVPGGPLSLRVPALAELELLLAVARLGSLGQAARALGISQPAASGRLRALEQRLGVRLVRRSPGGSRLTDEGALVSEWARKIVEAAEAFDAGARALRGRRDSRLRVAASMTIAEYLLPGWLVALHAGHPGTAVSLAAGNSATVAGQVLEGAADLGFVEGTEVPAGLDRAVIGHDRLLVVAARPHPWARRRIPVPAAEVAATALVLREPGSGTRQVLDAALAPYGGPAAPLLELASTTAVKAAAISGAGPAVLSELAVAEELAAGRLTAVPVAGLDLARALHAVWPAGHRPAGPARDLLSLTRRPRDRPS</sequence>
<dbReference type="PANTHER" id="PTHR30126:SF39">
    <property type="entry name" value="HTH-TYPE TRANSCRIPTIONAL REGULATOR CYSL"/>
    <property type="match status" value="1"/>
</dbReference>
<keyword evidence="3" id="KW-0238">DNA-binding</keyword>
<protein>
    <submittedName>
        <fullName evidence="7">LysR family transcriptional regulator</fullName>
    </submittedName>
</protein>
<evidence type="ECO:0000259" key="6">
    <source>
        <dbReference type="PROSITE" id="PS50931"/>
    </source>
</evidence>
<name>A0ABS2U185_9ACTN</name>
<keyword evidence="8" id="KW-1185">Reference proteome</keyword>
<feature type="region of interest" description="Disordered" evidence="5">
    <location>
        <begin position="1"/>
        <end position="30"/>
    </location>
</feature>
<keyword evidence="4" id="KW-0804">Transcription</keyword>
<dbReference type="PANTHER" id="PTHR30126">
    <property type="entry name" value="HTH-TYPE TRANSCRIPTIONAL REGULATOR"/>
    <property type="match status" value="1"/>
</dbReference>
<feature type="domain" description="HTH lysR-type" evidence="6">
    <location>
        <begin position="38"/>
        <end position="95"/>
    </location>
</feature>
<dbReference type="InterPro" id="IPR036388">
    <property type="entry name" value="WH-like_DNA-bd_sf"/>
</dbReference>
<dbReference type="PRINTS" id="PR00039">
    <property type="entry name" value="HTHLYSR"/>
</dbReference>
<dbReference type="InterPro" id="IPR005119">
    <property type="entry name" value="LysR_subst-bd"/>
</dbReference>
<dbReference type="InterPro" id="IPR036390">
    <property type="entry name" value="WH_DNA-bd_sf"/>
</dbReference>
<evidence type="ECO:0000256" key="3">
    <source>
        <dbReference type="ARBA" id="ARBA00023125"/>
    </source>
</evidence>
<dbReference type="RefSeq" id="WP_205362307.1">
    <property type="nucleotide sequence ID" value="NZ_JADKYB010000025.1"/>
</dbReference>
<dbReference type="SUPFAM" id="SSF53850">
    <property type="entry name" value="Periplasmic binding protein-like II"/>
    <property type="match status" value="1"/>
</dbReference>
<dbReference type="CDD" id="cd08420">
    <property type="entry name" value="PBP2_CysL_like"/>
    <property type="match status" value="1"/>
</dbReference>
<evidence type="ECO:0000313" key="8">
    <source>
        <dbReference type="Proteomes" id="UP000749040"/>
    </source>
</evidence>
<evidence type="ECO:0000256" key="1">
    <source>
        <dbReference type="ARBA" id="ARBA00009437"/>
    </source>
</evidence>
<dbReference type="InterPro" id="IPR000847">
    <property type="entry name" value="LysR_HTH_N"/>
</dbReference>
<evidence type="ECO:0000313" key="7">
    <source>
        <dbReference type="EMBL" id="MBM9509364.1"/>
    </source>
</evidence>
<gene>
    <name evidence="7" type="ORF">ITX44_33420</name>
</gene>